<sequence length="241" mass="27770">MGTVARINEGDWSDGTSLWRYMDIYGFLSLLTGQKLKFTNLSEFEDGFEGRMPFNNSATLNIDFSDDSKCFSRSIDEVVALTENLESIRKRTWVTSWQQSDDECSLMWRVYGSRQNGVALKTTAGNLIAALDPTNDYIVGPVKYINYILDRVSDEQNFFFTFHKQQGYFAEQEFRIALTESHESFDDNPQLIQFDLNKALEKIVLSPWAEKWQLDALKEVLRSFMLDPNLIGYSSILRVGK</sequence>
<evidence type="ECO:0000313" key="1">
    <source>
        <dbReference type="EMBL" id="QJR29565.1"/>
    </source>
</evidence>
<gene>
    <name evidence="1" type="ORF">HKT17_07480</name>
</gene>
<proteinExistence type="predicted"/>
<dbReference type="RefSeq" id="WP_171099010.1">
    <property type="nucleotide sequence ID" value="NZ_CP053084.1"/>
</dbReference>
<protein>
    <recommendedName>
        <fullName evidence="3">DUF2971 domain-containing protein</fullName>
    </recommendedName>
</protein>
<dbReference type="EMBL" id="CP053084">
    <property type="protein sequence ID" value="QJR29565.1"/>
    <property type="molecule type" value="Genomic_DNA"/>
</dbReference>
<reference evidence="1 2" key="1">
    <citation type="submission" date="2020-05" db="EMBL/GenBank/DDBJ databases">
        <title>Compete genome of Limnobacter sp. SAORIC-580.</title>
        <authorList>
            <person name="Song J."/>
            <person name="Cho J.-C."/>
        </authorList>
    </citation>
    <scope>NUCLEOTIDE SEQUENCE [LARGE SCALE GENOMIC DNA]</scope>
    <source>
        <strain evidence="1 2">SAORIC-580</strain>
    </source>
</reference>
<accession>A0ABX6N590</accession>
<organism evidence="1 2">
    <name type="scientific">Limnobacter profundi</name>
    <dbReference type="NCBI Taxonomy" id="2732163"/>
    <lineage>
        <taxon>Bacteria</taxon>
        <taxon>Pseudomonadati</taxon>
        <taxon>Pseudomonadota</taxon>
        <taxon>Betaproteobacteria</taxon>
        <taxon>Burkholderiales</taxon>
        <taxon>Burkholderiaceae</taxon>
        <taxon>Limnobacter</taxon>
    </lineage>
</organism>
<evidence type="ECO:0000313" key="2">
    <source>
        <dbReference type="Proteomes" id="UP000501130"/>
    </source>
</evidence>
<dbReference type="Proteomes" id="UP000501130">
    <property type="component" value="Chromosome"/>
</dbReference>
<name>A0ABX6N590_9BURK</name>
<keyword evidence="2" id="KW-1185">Reference proteome</keyword>
<evidence type="ECO:0008006" key="3">
    <source>
        <dbReference type="Google" id="ProtNLM"/>
    </source>
</evidence>